<evidence type="ECO:0000313" key="6">
    <source>
        <dbReference type="Proteomes" id="UP001054945"/>
    </source>
</evidence>
<name>A0AAV4MSJ0_CAEEX</name>
<reference evidence="5 6" key="1">
    <citation type="submission" date="2021-06" db="EMBL/GenBank/DDBJ databases">
        <title>Caerostris extrusa draft genome.</title>
        <authorList>
            <person name="Kono N."/>
            <person name="Arakawa K."/>
        </authorList>
    </citation>
    <scope>NUCLEOTIDE SEQUENCE [LARGE SCALE GENOMIC DNA]</scope>
</reference>
<dbReference type="EMBL" id="BPLR01020164">
    <property type="protein sequence ID" value="GIX75369.1"/>
    <property type="molecule type" value="Genomic_DNA"/>
</dbReference>
<dbReference type="GO" id="GO:0005524">
    <property type="term" value="F:ATP binding"/>
    <property type="evidence" value="ECO:0007669"/>
    <property type="project" value="UniProtKB-KW"/>
</dbReference>
<dbReference type="SUPFAM" id="SSF52540">
    <property type="entry name" value="P-loop containing nucleoside triphosphate hydrolases"/>
    <property type="match status" value="1"/>
</dbReference>
<dbReference type="PANTHER" id="PTHR11361:SF35">
    <property type="entry name" value="DNA MISMATCH REPAIR PROTEIN MSH2"/>
    <property type="match status" value="1"/>
</dbReference>
<dbReference type="Proteomes" id="UP001054945">
    <property type="component" value="Unassembled WGS sequence"/>
</dbReference>
<dbReference type="GO" id="GO:0006312">
    <property type="term" value="P:mitotic recombination"/>
    <property type="evidence" value="ECO:0007669"/>
    <property type="project" value="TreeGrafter"/>
</dbReference>
<evidence type="ECO:0000256" key="2">
    <source>
        <dbReference type="ARBA" id="ARBA00022840"/>
    </source>
</evidence>
<organism evidence="5 6">
    <name type="scientific">Caerostris extrusa</name>
    <name type="common">Bark spider</name>
    <name type="synonym">Caerostris bankana</name>
    <dbReference type="NCBI Taxonomy" id="172846"/>
    <lineage>
        <taxon>Eukaryota</taxon>
        <taxon>Metazoa</taxon>
        <taxon>Ecdysozoa</taxon>
        <taxon>Arthropoda</taxon>
        <taxon>Chelicerata</taxon>
        <taxon>Arachnida</taxon>
        <taxon>Araneae</taxon>
        <taxon>Araneomorphae</taxon>
        <taxon>Entelegynae</taxon>
        <taxon>Araneoidea</taxon>
        <taxon>Araneidae</taxon>
        <taxon>Caerostris</taxon>
    </lineage>
</organism>
<dbReference type="GO" id="GO:0032301">
    <property type="term" value="C:MutSalpha complex"/>
    <property type="evidence" value="ECO:0007669"/>
    <property type="project" value="TreeGrafter"/>
</dbReference>
<dbReference type="InterPro" id="IPR027417">
    <property type="entry name" value="P-loop_NTPase"/>
</dbReference>
<dbReference type="InterPro" id="IPR000432">
    <property type="entry name" value="DNA_mismatch_repair_MutS_C"/>
</dbReference>
<evidence type="ECO:0000256" key="1">
    <source>
        <dbReference type="ARBA" id="ARBA00022741"/>
    </source>
</evidence>
<feature type="domain" description="DNA mismatch repair proteins mutS family" evidence="4">
    <location>
        <begin position="22"/>
        <end position="38"/>
    </location>
</feature>
<gene>
    <name evidence="5" type="primary">Msh2</name>
    <name evidence="5" type="ORF">CEXT_669941</name>
</gene>
<dbReference type="GO" id="GO:0006298">
    <property type="term" value="P:mismatch repair"/>
    <property type="evidence" value="ECO:0007669"/>
    <property type="project" value="InterPro"/>
</dbReference>
<dbReference type="Pfam" id="PF00488">
    <property type="entry name" value="MutS_V"/>
    <property type="match status" value="1"/>
</dbReference>
<accession>A0AAV4MSJ0</accession>
<evidence type="ECO:0000256" key="3">
    <source>
        <dbReference type="ARBA" id="ARBA00023125"/>
    </source>
</evidence>
<protein>
    <submittedName>
        <fullName evidence="5">DNA mismatch repair protein Msh2</fullName>
    </submittedName>
</protein>
<comment type="caution">
    <text evidence="5">The sequence shown here is derived from an EMBL/GenBank/DDBJ whole genome shotgun (WGS) entry which is preliminary data.</text>
</comment>
<evidence type="ECO:0000313" key="5">
    <source>
        <dbReference type="EMBL" id="GIX75369.1"/>
    </source>
</evidence>
<dbReference type="GO" id="GO:0030983">
    <property type="term" value="F:mismatched DNA binding"/>
    <property type="evidence" value="ECO:0007669"/>
    <property type="project" value="InterPro"/>
</dbReference>
<dbReference type="GO" id="GO:0140664">
    <property type="term" value="F:ATP-dependent DNA damage sensor activity"/>
    <property type="evidence" value="ECO:0007669"/>
    <property type="project" value="InterPro"/>
</dbReference>
<keyword evidence="2" id="KW-0067">ATP-binding</keyword>
<dbReference type="AlphaFoldDB" id="A0AAV4MSJ0"/>
<evidence type="ECO:0000259" key="4">
    <source>
        <dbReference type="PROSITE" id="PS00486"/>
    </source>
</evidence>
<proteinExistence type="predicted"/>
<keyword evidence="1" id="KW-0547">Nucleotide-binding</keyword>
<keyword evidence="3" id="KW-0238">DNA-binding</keyword>
<sequence length="99" mass="10994">MSTFMFEMLEMKNMFEGASSASLLIIDEMGRGTSTYDGFGLSFAISKRIAEEIKGPCLFATHFHDLTSLASTIPTIGNLHVDALCSEQDVTFLYRVEAW</sequence>
<dbReference type="PANTHER" id="PTHR11361">
    <property type="entry name" value="DNA MISMATCH REPAIR PROTEIN MUTS FAMILY MEMBER"/>
    <property type="match status" value="1"/>
</dbReference>
<dbReference type="Gene3D" id="3.40.50.300">
    <property type="entry name" value="P-loop containing nucleotide triphosphate hydrolases"/>
    <property type="match status" value="1"/>
</dbReference>
<dbReference type="PROSITE" id="PS00486">
    <property type="entry name" value="DNA_MISMATCH_REPAIR_2"/>
    <property type="match status" value="1"/>
</dbReference>
<keyword evidence="6" id="KW-1185">Reference proteome</keyword>
<dbReference type="SMART" id="SM00534">
    <property type="entry name" value="MUTSac"/>
    <property type="match status" value="1"/>
</dbReference>
<dbReference type="InterPro" id="IPR045076">
    <property type="entry name" value="MutS"/>
</dbReference>